<evidence type="ECO:0000259" key="13">
    <source>
        <dbReference type="PROSITE" id="PS50011"/>
    </source>
</evidence>
<evidence type="ECO:0000256" key="9">
    <source>
        <dbReference type="ARBA" id="ARBA00022989"/>
    </source>
</evidence>
<feature type="domain" description="Protein kinase" evidence="13">
    <location>
        <begin position="846"/>
        <end position="1123"/>
    </location>
</feature>
<organism evidence="14 15">
    <name type="scientific">Riccia sorocarpa</name>
    <dbReference type="NCBI Taxonomy" id="122646"/>
    <lineage>
        <taxon>Eukaryota</taxon>
        <taxon>Viridiplantae</taxon>
        <taxon>Streptophyta</taxon>
        <taxon>Embryophyta</taxon>
        <taxon>Marchantiophyta</taxon>
        <taxon>Marchantiopsida</taxon>
        <taxon>Marchantiidae</taxon>
        <taxon>Marchantiales</taxon>
        <taxon>Ricciaceae</taxon>
        <taxon>Riccia</taxon>
    </lineage>
</organism>
<evidence type="ECO:0000256" key="8">
    <source>
        <dbReference type="ARBA" id="ARBA00022840"/>
    </source>
</evidence>
<dbReference type="AlphaFoldDB" id="A0ABD3IED4"/>
<dbReference type="SUPFAM" id="SSF56112">
    <property type="entry name" value="Protein kinase-like (PK-like)"/>
    <property type="match status" value="1"/>
</dbReference>
<evidence type="ECO:0000256" key="3">
    <source>
        <dbReference type="ARBA" id="ARBA00022679"/>
    </source>
</evidence>
<evidence type="ECO:0000256" key="11">
    <source>
        <dbReference type="PROSITE-ProRule" id="PRU10141"/>
    </source>
</evidence>
<dbReference type="SMART" id="SM00220">
    <property type="entry name" value="S_TKc"/>
    <property type="match status" value="1"/>
</dbReference>
<dbReference type="PANTHER" id="PTHR45631">
    <property type="entry name" value="OS07G0107800 PROTEIN-RELATED"/>
    <property type="match status" value="1"/>
</dbReference>
<dbReference type="InterPro" id="IPR000719">
    <property type="entry name" value="Prot_kinase_dom"/>
</dbReference>
<sequence length="1188" mass="132334">MVSIGRVERSCWMRRKLDVLTVCLNILNFLVFSVNAATAPSQEGFISIDFGGAGGIDADTTLNWTNDYQQYLAIAPQLARDGVTTTARATLNVSAPVENEERLKTALVFLPREAASHSAISRRSKFCFNLSVDYNATGSSTNYLLRAMFPTSSLVVNDTNGKNIPVAAFSTRFYFTVDSTYIATVELDQTLPQTIELVISSLSDVLYVCLVPLEDGSSMPAISTLELRPLVNFTQLYNRGTETASRGIAVQTTYLMTISRQNFGSDMGFYTNLLPKSRTLRYPHDRYDRFWSSPPVTDLNVRSVENTSFVDLTIPPDDCLDAPEPVIRTAWEGIDLKSNITFTWNLSNARRPQRPISTFYWNIMVCDISFQENQTRFVDISYRVLDSSSNRRTGLFRGWPILDGYQQSNILTSDKWTFTGNTISVTIAPNGSTNQPALVNMAELFGEINAVTGRTVTVDVKAVADLAQMVPSELDSTGDPCLPIPWAWVVCSMELPPRITQINVTGKGIKGSLPASVSGLDRLTVLDLSFNHLSSALDLAPLTNSSTLRELILDSNGIQGPVPSLRPLSLTNLERLSVSNNNLQGNLSSVLPAMDVTLMTLNLSRNNFSGPIPKGAIEKNLTGLQSMDLSHNQLSGELNLDLTLLGNIETLILNDNQLQGKVPSSVWDARNLKLQLVDLDRNKFTDLDLTSWYENLRSLNKSNSVPVRVRLRDNRIDRIVPDPKTMVIPMENMHQNASVLLGGNPWCERNKARSSKKVVVRFLCRGEETDDFLKSPDHGLRTQTLVAIIVPCGLLLVIVSCVFAYCLWKIRRRAIELRQIQEALTKEHVKPRFFGYEELRAATNAFSNRNVLGKGGFGIVYKAELADGSVLAVKRLKTNATDRDISEFVKEIINISGIKHKHLIQLKGCCVRDKQRLLVYEYAENKSLAEALCCPNKPFVLTWQQRFKICLGIARGLAYLHEELQPKMIHRDIKPQNILLDKEYNAKIADFGLVRPSQVDHTSITITIGGTRGYIPPEYVTEGLVSEKLDVFSLGVVFLEIVAGRLWLDTALSEEQAVLRNWAISMFDQGKVLALVDKQLNGEYNEEEVLLVLHTALACCQIDSKKRPTMSQVVNWLMKHADLAMDIVKELRGVNPHFCLEGIVEEDQLDEPDPKEVEEFALIPSNGTDSCEGSTEVAHIMPLGPLSR</sequence>
<accession>A0ABD3IED4</accession>
<dbReference type="Pfam" id="PF00560">
    <property type="entry name" value="LRR_1"/>
    <property type="match status" value="1"/>
</dbReference>
<dbReference type="FunFam" id="3.30.200.20:FF:000015">
    <property type="entry name" value="Somatic embryogenesis receptor kinase 1"/>
    <property type="match status" value="1"/>
</dbReference>
<comment type="subcellular location">
    <subcellularLocation>
        <location evidence="1">Membrane</location>
        <topology evidence="1">Single-pass membrane protein</topology>
    </subcellularLocation>
</comment>
<gene>
    <name evidence="14" type="ORF">R1sor_019708</name>
</gene>
<dbReference type="InterPro" id="IPR011009">
    <property type="entry name" value="Kinase-like_dom_sf"/>
</dbReference>
<evidence type="ECO:0000256" key="1">
    <source>
        <dbReference type="ARBA" id="ARBA00004167"/>
    </source>
</evidence>
<dbReference type="Gene3D" id="3.30.200.20">
    <property type="entry name" value="Phosphorylase Kinase, domain 1"/>
    <property type="match status" value="1"/>
</dbReference>
<dbReference type="Proteomes" id="UP001633002">
    <property type="component" value="Unassembled WGS sequence"/>
</dbReference>
<evidence type="ECO:0000256" key="10">
    <source>
        <dbReference type="ARBA" id="ARBA00023136"/>
    </source>
</evidence>
<dbReference type="CDD" id="cd14066">
    <property type="entry name" value="STKc_IRAK"/>
    <property type="match status" value="1"/>
</dbReference>
<reference evidence="14 15" key="1">
    <citation type="submission" date="2024-09" db="EMBL/GenBank/DDBJ databases">
        <title>Chromosome-scale assembly of Riccia sorocarpa.</title>
        <authorList>
            <person name="Paukszto L."/>
        </authorList>
    </citation>
    <scope>NUCLEOTIDE SEQUENCE [LARGE SCALE GENOMIC DNA]</scope>
    <source>
        <strain evidence="14">LP-2024</strain>
        <tissue evidence="14">Aerial parts of the thallus</tissue>
    </source>
</reference>
<evidence type="ECO:0000313" key="15">
    <source>
        <dbReference type="Proteomes" id="UP001633002"/>
    </source>
</evidence>
<dbReference type="InterPro" id="IPR008271">
    <property type="entry name" value="Ser/Thr_kinase_AS"/>
</dbReference>
<dbReference type="Gene3D" id="1.10.510.10">
    <property type="entry name" value="Transferase(Phosphotransferase) domain 1"/>
    <property type="match status" value="1"/>
</dbReference>
<protein>
    <recommendedName>
        <fullName evidence="13">Protein kinase domain-containing protein</fullName>
    </recommendedName>
</protein>
<dbReference type="PROSITE" id="PS51450">
    <property type="entry name" value="LRR"/>
    <property type="match status" value="1"/>
</dbReference>
<dbReference type="InterPro" id="IPR001611">
    <property type="entry name" value="Leu-rich_rpt"/>
</dbReference>
<dbReference type="GO" id="GO:0016020">
    <property type="term" value="C:membrane"/>
    <property type="evidence" value="ECO:0007669"/>
    <property type="project" value="UniProtKB-SubCell"/>
</dbReference>
<evidence type="ECO:0000256" key="4">
    <source>
        <dbReference type="ARBA" id="ARBA00022692"/>
    </source>
</evidence>
<keyword evidence="10 12" id="KW-0472">Membrane</keyword>
<dbReference type="InterPro" id="IPR032675">
    <property type="entry name" value="LRR_dom_sf"/>
</dbReference>
<dbReference type="EMBL" id="JBJQOH010000001">
    <property type="protein sequence ID" value="KAL3701686.1"/>
    <property type="molecule type" value="Genomic_DNA"/>
</dbReference>
<evidence type="ECO:0000256" key="5">
    <source>
        <dbReference type="ARBA" id="ARBA00022737"/>
    </source>
</evidence>
<dbReference type="Pfam" id="PF00069">
    <property type="entry name" value="Pkinase"/>
    <property type="match status" value="1"/>
</dbReference>
<proteinExistence type="predicted"/>
<feature type="binding site" evidence="11">
    <location>
        <position position="874"/>
    </location>
    <ligand>
        <name>ATP</name>
        <dbReference type="ChEBI" id="CHEBI:30616"/>
    </ligand>
</feature>
<evidence type="ECO:0000256" key="12">
    <source>
        <dbReference type="SAM" id="Phobius"/>
    </source>
</evidence>
<keyword evidence="5" id="KW-0677">Repeat</keyword>
<keyword evidence="7" id="KW-0418">Kinase</keyword>
<dbReference type="Pfam" id="PF12819">
    <property type="entry name" value="Malectin_like"/>
    <property type="match status" value="1"/>
</dbReference>
<dbReference type="PROSITE" id="PS50011">
    <property type="entry name" value="PROTEIN_KINASE_DOM"/>
    <property type="match status" value="1"/>
</dbReference>
<keyword evidence="3" id="KW-0808">Transferase</keyword>
<dbReference type="PANTHER" id="PTHR45631:SF68">
    <property type="entry name" value="REPEAT FAMILY PROTEIN, PUTATIVE, EXPRESSED-RELATED"/>
    <property type="match status" value="1"/>
</dbReference>
<name>A0ABD3IED4_9MARC</name>
<feature type="transmembrane region" description="Helical" evidence="12">
    <location>
        <begin position="785"/>
        <end position="808"/>
    </location>
</feature>
<dbReference type="FunFam" id="1.10.510.10:FF:000384">
    <property type="entry name" value="G-type lectin S-receptor-like serine/threonine-protein kinase"/>
    <property type="match status" value="1"/>
</dbReference>
<keyword evidence="9 12" id="KW-1133">Transmembrane helix</keyword>
<evidence type="ECO:0000256" key="2">
    <source>
        <dbReference type="ARBA" id="ARBA00022614"/>
    </source>
</evidence>
<dbReference type="PRINTS" id="PR00019">
    <property type="entry name" value="LEURICHRPT"/>
</dbReference>
<comment type="caution">
    <text evidence="14">The sequence shown here is derived from an EMBL/GenBank/DDBJ whole genome shotgun (WGS) entry which is preliminary data.</text>
</comment>
<evidence type="ECO:0000256" key="7">
    <source>
        <dbReference type="ARBA" id="ARBA00022777"/>
    </source>
</evidence>
<dbReference type="PROSITE" id="PS00107">
    <property type="entry name" value="PROTEIN_KINASE_ATP"/>
    <property type="match status" value="1"/>
</dbReference>
<dbReference type="GO" id="GO:0016301">
    <property type="term" value="F:kinase activity"/>
    <property type="evidence" value="ECO:0007669"/>
    <property type="project" value="UniProtKB-KW"/>
</dbReference>
<keyword evidence="15" id="KW-1185">Reference proteome</keyword>
<keyword evidence="6 11" id="KW-0547">Nucleotide-binding</keyword>
<dbReference type="InterPro" id="IPR024788">
    <property type="entry name" value="Malectin-like_Carb-bd_dom"/>
</dbReference>
<dbReference type="InterPro" id="IPR017441">
    <property type="entry name" value="Protein_kinase_ATP_BS"/>
</dbReference>
<dbReference type="PROSITE" id="PS00108">
    <property type="entry name" value="PROTEIN_KINASE_ST"/>
    <property type="match status" value="1"/>
</dbReference>
<evidence type="ECO:0000256" key="6">
    <source>
        <dbReference type="ARBA" id="ARBA00022741"/>
    </source>
</evidence>
<evidence type="ECO:0000313" key="14">
    <source>
        <dbReference type="EMBL" id="KAL3701686.1"/>
    </source>
</evidence>
<keyword evidence="4 12" id="KW-0812">Transmembrane</keyword>
<keyword evidence="8 11" id="KW-0067">ATP-binding</keyword>
<dbReference type="GO" id="GO:0005524">
    <property type="term" value="F:ATP binding"/>
    <property type="evidence" value="ECO:0007669"/>
    <property type="project" value="UniProtKB-UniRule"/>
</dbReference>
<keyword evidence="2" id="KW-0433">Leucine-rich repeat</keyword>
<dbReference type="Gene3D" id="3.80.10.10">
    <property type="entry name" value="Ribonuclease Inhibitor"/>
    <property type="match status" value="2"/>
</dbReference>
<dbReference type="SUPFAM" id="SSF52058">
    <property type="entry name" value="L domain-like"/>
    <property type="match status" value="1"/>
</dbReference>